<keyword evidence="2" id="KW-1185">Reference proteome</keyword>
<evidence type="ECO:0000313" key="2">
    <source>
        <dbReference type="Proteomes" id="UP000799754"/>
    </source>
</evidence>
<protein>
    <submittedName>
        <fullName evidence="1">Uncharacterized protein</fullName>
    </submittedName>
</protein>
<proteinExistence type="predicted"/>
<evidence type="ECO:0000313" key="1">
    <source>
        <dbReference type="EMBL" id="KAF2625871.1"/>
    </source>
</evidence>
<reference evidence="1" key="1">
    <citation type="journal article" date="2020" name="Stud. Mycol.">
        <title>101 Dothideomycetes genomes: a test case for predicting lifestyles and emergence of pathogens.</title>
        <authorList>
            <person name="Haridas S."/>
            <person name="Albert R."/>
            <person name="Binder M."/>
            <person name="Bloem J."/>
            <person name="Labutti K."/>
            <person name="Salamov A."/>
            <person name="Andreopoulos B."/>
            <person name="Baker S."/>
            <person name="Barry K."/>
            <person name="Bills G."/>
            <person name="Bluhm B."/>
            <person name="Cannon C."/>
            <person name="Castanera R."/>
            <person name="Culley D."/>
            <person name="Daum C."/>
            <person name="Ezra D."/>
            <person name="Gonzalez J."/>
            <person name="Henrissat B."/>
            <person name="Kuo A."/>
            <person name="Liang C."/>
            <person name="Lipzen A."/>
            <person name="Lutzoni F."/>
            <person name="Magnuson J."/>
            <person name="Mondo S."/>
            <person name="Nolan M."/>
            <person name="Ohm R."/>
            <person name="Pangilinan J."/>
            <person name="Park H.-J."/>
            <person name="Ramirez L."/>
            <person name="Alfaro M."/>
            <person name="Sun H."/>
            <person name="Tritt A."/>
            <person name="Yoshinaga Y."/>
            <person name="Zwiers L.-H."/>
            <person name="Turgeon B."/>
            <person name="Goodwin S."/>
            <person name="Spatafora J."/>
            <person name="Crous P."/>
            <person name="Grigoriev I."/>
        </authorList>
    </citation>
    <scope>NUCLEOTIDE SEQUENCE</scope>
    <source>
        <strain evidence="1">CBS 525.71</strain>
    </source>
</reference>
<gene>
    <name evidence="1" type="ORF">BU25DRAFT_492428</name>
</gene>
<comment type="caution">
    <text evidence="1">The sequence shown here is derived from an EMBL/GenBank/DDBJ whole genome shotgun (WGS) entry which is preliminary data.</text>
</comment>
<sequence length="250" mass="27217">MDGTGAQQTARMRLPALIAHVAQIVLAIAVLGLAAYGVDYISYNVLIYSLVVTICSLGVSSWMIVSRKFLAKFDNTWVSLGLHAWMLVFWIVNLGLTANLAHEWHPQCSYTSESGKICSSYVVKRDTTFHTYFGALVASAVLIGLQVLLWIGTTTLLALDLKRRRSTVSQVPTDGPTPRFSADSQATEGDFEKQSNIFDNVSAAPTRDHAEPVLPPASPDIEGEQVEPYQPYVAGNQPSHLTIPGPARMA</sequence>
<name>A0ACB6RVC2_9PLEO</name>
<organism evidence="1 2">
    <name type="scientific">Macroventuria anomochaeta</name>
    <dbReference type="NCBI Taxonomy" id="301207"/>
    <lineage>
        <taxon>Eukaryota</taxon>
        <taxon>Fungi</taxon>
        <taxon>Dikarya</taxon>
        <taxon>Ascomycota</taxon>
        <taxon>Pezizomycotina</taxon>
        <taxon>Dothideomycetes</taxon>
        <taxon>Pleosporomycetidae</taxon>
        <taxon>Pleosporales</taxon>
        <taxon>Pleosporineae</taxon>
        <taxon>Didymellaceae</taxon>
        <taxon>Macroventuria</taxon>
    </lineage>
</organism>
<accession>A0ACB6RVC2</accession>
<dbReference type="Proteomes" id="UP000799754">
    <property type="component" value="Unassembled WGS sequence"/>
</dbReference>
<dbReference type="EMBL" id="MU006723">
    <property type="protein sequence ID" value="KAF2625871.1"/>
    <property type="molecule type" value="Genomic_DNA"/>
</dbReference>